<keyword evidence="3" id="KW-0268">Exocytosis</keyword>
<dbReference type="AlphaFoldDB" id="A0A078AAU9"/>
<dbReference type="InParanoid" id="A0A078AAU9"/>
<dbReference type="Proteomes" id="UP000039865">
    <property type="component" value="Unassembled WGS sequence"/>
</dbReference>
<dbReference type="GO" id="GO:0000145">
    <property type="term" value="C:exocyst"/>
    <property type="evidence" value="ECO:0007669"/>
    <property type="project" value="InterPro"/>
</dbReference>
<evidence type="ECO:0000256" key="1">
    <source>
        <dbReference type="ARBA" id="ARBA00010578"/>
    </source>
</evidence>
<protein>
    <recommendedName>
        <fullName evidence="5">Exocyst complex component EXOC2/Sec5 N-terminal domain-containing protein</fullName>
    </recommendedName>
</protein>
<evidence type="ECO:0000259" key="5">
    <source>
        <dbReference type="Pfam" id="PF15469"/>
    </source>
</evidence>
<evidence type="ECO:0000313" key="7">
    <source>
        <dbReference type="Proteomes" id="UP000039865"/>
    </source>
</evidence>
<dbReference type="PANTHER" id="PTHR13043:SF1">
    <property type="entry name" value="EXOCYST COMPLEX COMPONENT 2"/>
    <property type="match status" value="1"/>
</dbReference>
<dbReference type="GO" id="GO:0006887">
    <property type="term" value="P:exocytosis"/>
    <property type="evidence" value="ECO:0007669"/>
    <property type="project" value="UniProtKB-KW"/>
</dbReference>
<evidence type="ECO:0000256" key="2">
    <source>
        <dbReference type="ARBA" id="ARBA00022448"/>
    </source>
</evidence>
<evidence type="ECO:0000256" key="4">
    <source>
        <dbReference type="SAM" id="MobiDB-lite"/>
    </source>
</evidence>
<evidence type="ECO:0000313" key="6">
    <source>
        <dbReference type="EMBL" id="CDW79380.1"/>
    </source>
</evidence>
<keyword evidence="7" id="KW-1185">Reference proteome</keyword>
<dbReference type="EMBL" id="CCKQ01007939">
    <property type="protein sequence ID" value="CDW79380.1"/>
    <property type="molecule type" value="Genomic_DNA"/>
</dbReference>
<gene>
    <name evidence="6" type="primary">Contig17360.g18478</name>
    <name evidence="6" type="ORF">STYLEM_8368</name>
</gene>
<feature type="region of interest" description="Disordered" evidence="4">
    <location>
        <begin position="213"/>
        <end position="246"/>
    </location>
</feature>
<feature type="domain" description="Exocyst complex component EXOC2/Sec5 N-terminal" evidence="5">
    <location>
        <begin position="278"/>
        <end position="780"/>
    </location>
</feature>
<accession>A0A078AAU9</accession>
<feature type="region of interest" description="Disordered" evidence="4">
    <location>
        <begin position="163"/>
        <end position="192"/>
    </location>
</feature>
<sequence length="1223" mass="141997">MKKFSDKKTKKKFKLLEDFKKYLFKEPQPYLNLDQIDFLLIGDESQDISGLCQLCSSKSSVLKTIKRSSSGSLQLIHTLLFSKDYSFTDNVQDEFRGLEASVYINMDLGNHYKEYAKKKDKANPALDILIFIKTKRKNLPLKQLIPKEEIFEKVEKIINEELSNQDEQSQVQKKRKKKQRSTNDSNGDMSITESEASEGMIYYYNKVQVDVASGGDGSSRGKGKKKKRGERFKNKEPSRWADVNFDNDKRNATGDYSQIEIIDPITQLPLKNLNLLVESSQQLEAIHIQSPMFEPQQYLVTVHKETDSSTFYQGIQNVKAKLKDQTSLATKKDLVVNNYGQFLAAKMTLDDINKKFLSTQESNEFLDELEEAMKSLRVKAQLKLRPLIEQLEKINDCVMTNAAVKQIIQLLKINRQIHLSIMEEDDIKKAIDIIQRERGIINRAQYEIHQRQSKNQDRLQSMSGNNSDIRSEAIEKVLHQMDRTFKRIIERVGQKIIAATIEDIQFKGLEQYQVYLEILFSLMTKENQPNKLRKNSVDFILQALRDRVMDLIDQQTYIRKDMDVLIDDNDDDQNEYGEMPDQRASLVHNYSEKDIKEILFPREYSKAYLENRQQKGSKTKSNNKLLSTVIEDSPQKLAILEQLAVFKARFLCELTVINGFMRSNMEIIQQSSEERLISDILNKLRDQLSKILFIKLRPTHVYREGVTVQEITEITKFDYFFNDNITVDDSVQISQFLQEIIELQLGFARLEEVEEQKNQKSVATKTLSDIIDQIQQSAVNNWVCNAFIQLKYLKINPYDTSNMNGLDDEDNVGNFSNMNFNNAQQSGDNQGATSDMMIALTGLQDLSVYFTKTWFKGKWMQVPIFIYGFFNQLCMEIHLLKKIIKEKEQINFRQLSSIMLESSSQIVKNLVKRMQDMIVDKRIYAEQQWEKICEMLVLINGFEMILNYGLQLLKDILNTLPLSKKASSKKNNITSIELQFQDSEQNDTELDIFNTELMDQIFQEAQQSSFKDVRPYVWDAVNYIQYMLLEIYQVFPSLNKLDGFQASMSSDPKHQILIQALFVQSLQIFGKVLDETEPILSNHNSRESYKNTEGNVAVQLELKQRLYELDFLGDCLMSNIEYNQQIEEALEKCHSILFQQIKRVTIGKDGIHEVIDEDEEDQVNADGDQDDEDYVNQKTFVKKNPNQIFEIDILSNDELEIKKKSLRDLKFKSEHNLGGILSS</sequence>
<dbReference type="InterPro" id="IPR039481">
    <property type="entry name" value="EXOC2/Sec5_N_dom"/>
</dbReference>
<name>A0A078AAU9_STYLE</name>
<dbReference type="PANTHER" id="PTHR13043">
    <property type="entry name" value="EXOCYST COMPLEX COMPONENT SEC5"/>
    <property type="match status" value="1"/>
</dbReference>
<evidence type="ECO:0000256" key="3">
    <source>
        <dbReference type="ARBA" id="ARBA00022483"/>
    </source>
</evidence>
<dbReference type="Pfam" id="PF15469">
    <property type="entry name" value="Sec5"/>
    <property type="match status" value="1"/>
</dbReference>
<feature type="compositionally biased region" description="Polar residues" evidence="4">
    <location>
        <begin position="182"/>
        <end position="192"/>
    </location>
</feature>
<comment type="similarity">
    <text evidence="1">Belongs to the SEC5 family.</text>
</comment>
<dbReference type="InterPro" id="IPR029175">
    <property type="entry name" value="EXOC2/Sec5"/>
</dbReference>
<keyword evidence="2" id="KW-0813">Transport</keyword>
<proteinExistence type="inferred from homology"/>
<organism evidence="6 7">
    <name type="scientific">Stylonychia lemnae</name>
    <name type="common">Ciliate</name>
    <dbReference type="NCBI Taxonomy" id="5949"/>
    <lineage>
        <taxon>Eukaryota</taxon>
        <taxon>Sar</taxon>
        <taxon>Alveolata</taxon>
        <taxon>Ciliophora</taxon>
        <taxon>Intramacronucleata</taxon>
        <taxon>Spirotrichea</taxon>
        <taxon>Stichotrichia</taxon>
        <taxon>Sporadotrichida</taxon>
        <taxon>Oxytrichidae</taxon>
        <taxon>Stylonychinae</taxon>
        <taxon>Stylonychia</taxon>
    </lineage>
</organism>
<feature type="compositionally biased region" description="Basic residues" evidence="4">
    <location>
        <begin position="221"/>
        <end position="230"/>
    </location>
</feature>
<reference evidence="6 7" key="1">
    <citation type="submission" date="2014-06" db="EMBL/GenBank/DDBJ databases">
        <authorList>
            <person name="Swart Estienne"/>
        </authorList>
    </citation>
    <scope>NUCLEOTIDE SEQUENCE [LARGE SCALE GENOMIC DNA]</scope>
    <source>
        <strain evidence="6 7">130c</strain>
    </source>
</reference>
<dbReference type="GO" id="GO:0006893">
    <property type="term" value="P:Golgi to plasma membrane transport"/>
    <property type="evidence" value="ECO:0007669"/>
    <property type="project" value="InterPro"/>
</dbReference>